<reference evidence="1 2" key="1">
    <citation type="submission" date="2022-04" db="EMBL/GenBank/DDBJ databases">
        <title>Chromosome-level reference genomes for two strains of Caenorhabditis briggsae: an improved platform for comparative genomics.</title>
        <authorList>
            <person name="Stevens L."/>
            <person name="Andersen E."/>
        </authorList>
    </citation>
    <scope>NUCLEOTIDE SEQUENCE [LARGE SCALE GENOMIC DNA]</scope>
    <source>
        <strain evidence="1">VX34</strain>
        <tissue evidence="1">Whole-organism</tissue>
    </source>
</reference>
<organism evidence="1 2">
    <name type="scientific">Caenorhabditis briggsae</name>
    <dbReference type="NCBI Taxonomy" id="6238"/>
    <lineage>
        <taxon>Eukaryota</taxon>
        <taxon>Metazoa</taxon>
        <taxon>Ecdysozoa</taxon>
        <taxon>Nematoda</taxon>
        <taxon>Chromadorea</taxon>
        <taxon>Rhabditida</taxon>
        <taxon>Rhabditina</taxon>
        <taxon>Rhabditomorpha</taxon>
        <taxon>Rhabditoidea</taxon>
        <taxon>Rhabditidae</taxon>
        <taxon>Peloderinae</taxon>
        <taxon>Caenorhabditis</taxon>
    </lineage>
</organism>
<dbReference type="Proteomes" id="UP000829354">
    <property type="component" value="Chromosome II"/>
</dbReference>
<name>A0AAE9E734_CAEBR</name>
<evidence type="ECO:0000313" key="2">
    <source>
        <dbReference type="Proteomes" id="UP000829354"/>
    </source>
</evidence>
<keyword evidence="2" id="KW-1185">Reference proteome</keyword>
<gene>
    <name evidence="1" type="ORF">L5515_013694</name>
</gene>
<protein>
    <submittedName>
        <fullName evidence="1">Uncharacterized protein</fullName>
    </submittedName>
</protein>
<dbReference type="AlphaFoldDB" id="A0AAE9E734"/>
<proteinExistence type="predicted"/>
<sequence length="167" mass="19279">MDCLSVGKTQMFRKDLLGIPFRFPPLLGLRGHAVDGSFQDGQKLNQDDRKNEIERKDFDDSIDGSFQGWQDSYRDCRRNEIEGKELCIDFGNSFKSSYRDGLESNQDDRCMNEIERRELLIGFATSVVSRIVSRNGRSRIKSKTKFKFRKCTNFQGQLLGLIGFESK</sequence>
<dbReference type="EMBL" id="CP092621">
    <property type="protein sequence ID" value="UMM16862.1"/>
    <property type="molecule type" value="Genomic_DNA"/>
</dbReference>
<accession>A0AAE9E734</accession>
<evidence type="ECO:0000313" key="1">
    <source>
        <dbReference type="EMBL" id="UMM16862.1"/>
    </source>
</evidence>